<evidence type="ECO:0000256" key="2">
    <source>
        <dbReference type="SAM" id="Phobius"/>
    </source>
</evidence>
<keyword evidence="2" id="KW-0472">Membrane</keyword>
<feature type="region of interest" description="Disordered" evidence="1">
    <location>
        <begin position="98"/>
        <end position="137"/>
    </location>
</feature>
<evidence type="ECO:0000256" key="1">
    <source>
        <dbReference type="SAM" id="MobiDB-lite"/>
    </source>
</evidence>
<comment type="caution">
    <text evidence="3">The sequence shown here is derived from an EMBL/GenBank/DDBJ whole genome shotgun (WGS) entry which is preliminary data.</text>
</comment>
<accession>A0A439CSC8</accession>
<organism evidence="3 4">
    <name type="scientific">Xylaria grammica</name>
    <dbReference type="NCBI Taxonomy" id="363999"/>
    <lineage>
        <taxon>Eukaryota</taxon>
        <taxon>Fungi</taxon>
        <taxon>Dikarya</taxon>
        <taxon>Ascomycota</taxon>
        <taxon>Pezizomycotina</taxon>
        <taxon>Sordariomycetes</taxon>
        <taxon>Xylariomycetidae</taxon>
        <taxon>Xylariales</taxon>
        <taxon>Xylariaceae</taxon>
        <taxon>Xylaria</taxon>
    </lineage>
</organism>
<feature type="region of interest" description="Disordered" evidence="1">
    <location>
        <begin position="158"/>
        <end position="213"/>
    </location>
</feature>
<evidence type="ECO:0000313" key="4">
    <source>
        <dbReference type="Proteomes" id="UP000286045"/>
    </source>
</evidence>
<dbReference type="Proteomes" id="UP000286045">
    <property type="component" value="Unassembled WGS sequence"/>
</dbReference>
<feature type="transmembrane region" description="Helical" evidence="2">
    <location>
        <begin position="64"/>
        <end position="86"/>
    </location>
</feature>
<reference evidence="3 4" key="1">
    <citation type="submission" date="2018-12" db="EMBL/GenBank/DDBJ databases">
        <title>Draft genome sequence of Xylaria grammica IHI A82.</title>
        <authorList>
            <person name="Buettner E."/>
            <person name="Kellner H."/>
        </authorList>
    </citation>
    <scope>NUCLEOTIDE SEQUENCE [LARGE SCALE GENOMIC DNA]</scope>
    <source>
        <strain evidence="3 4">IHI A82</strain>
    </source>
</reference>
<name>A0A439CSC8_9PEZI</name>
<sequence>MPPLSPARHGEPPRSLLPNRLPRLRYPIPIFDSPGILKPRALVGADTVPQGYGNAPIGPDSGTVAGIVLGSVAGFLLLLALIYWCINIGQGPRMLEEGSVGGGTASVVSWRTRPRGPPRRHHRRSRNSPRREKIEIRRERTIPVQIEREDQIVVEEFRPRSRSRSRPRERSVSHGPPPPRSVVSDDDMIIVEEDQEPLEGVSNSYAMNDASDG</sequence>
<keyword evidence="2" id="KW-0812">Transmembrane</keyword>
<evidence type="ECO:0000313" key="3">
    <source>
        <dbReference type="EMBL" id="RWA05047.1"/>
    </source>
</evidence>
<dbReference type="EMBL" id="RYZI01000485">
    <property type="protein sequence ID" value="RWA05047.1"/>
    <property type="molecule type" value="Genomic_DNA"/>
</dbReference>
<protein>
    <submittedName>
        <fullName evidence="3">Uncharacterized protein</fullName>
    </submittedName>
</protein>
<feature type="compositionally biased region" description="Acidic residues" evidence="1">
    <location>
        <begin position="184"/>
        <end position="197"/>
    </location>
</feature>
<gene>
    <name evidence="3" type="ORF">EKO27_g10058</name>
</gene>
<proteinExistence type="predicted"/>
<dbReference type="AlphaFoldDB" id="A0A439CSC8"/>
<keyword evidence="4" id="KW-1185">Reference proteome</keyword>
<keyword evidence="2" id="KW-1133">Transmembrane helix</keyword>
<feature type="compositionally biased region" description="Basic residues" evidence="1">
    <location>
        <begin position="112"/>
        <end position="128"/>
    </location>
</feature>